<proteinExistence type="predicted"/>
<dbReference type="EMBL" id="BMPF01000003">
    <property type="protein sequence ID" value="GGL36830.1"/>
    <property type="molecule type" value="Genomic_DNA"/>
</dbReference>
<evidence type="ECO:0000313" key="6">
    <source>
        <dbReference type="Proteomes" id="UP000628840"/>
    </source>
</evidence>
<evidence type="ECO:0000256" key="2">
    <source>
        <dbReference type="ARBA" id="ARBA00023125"/>
    </source>
</evidence>
<accession>A0A830FDT4</accession>
<comment type="caution">
    <text evidence="5">The sequence shown here is derived from an EMBL/GenBank/DDBJ whole genome shotgun (WGS) entry which is preliminary data.</text>
</comment>
<dbReference type="InterPro" id="IPR036390">
    <property type="entry name" value="WH_DNA-bd_sf"/>
</dbReference>
<feature type="domain" description="HTH hxlR-type" evidence="4">
    <location>
        <begin position="9"/>
        <end position="106"/>
    </location>
</feature>
<dbReference type="OrthoDB" id="372594at2157"/>
<dbReference type="GO" id="GO:0003677">
    <property type="term" value="F:DNA binding"/>
    <property type="evidence" value="ECO:0007669"/>
    <property type="project" value="UniProtKB-KW"/>
</dbReference>
<dbReference type="PANTHER" id="PTHR33204:SF18">
    <property type="entry name" value="TRANSCRIPTIONAL REGULATORY PROTEIN"/>
    <property type="match status" value="1"/>
</dbReference>
<dbReference type="SUPFAM" id="SSF46785">
    <property type="entry name" value="Winged helix' DNA-binding domain"/>
    <property type="match status" value="1"/>
</dbReference>
<evidence type="ECO:0000313" key="5">
    <source>
        <dbReference type="EMBL" id="GGL36830.1"/>
    </source>
</evidence>
<keyword evidence="6" id="KW-1185">Reference proteome</keyword>
<dbReference type="AlphaFoldDB" id="A0A830FDT4"/>
<dbReference type="InterPro" id="IPR011991">
    <property type="entry name" value="ArsR-like_HTH"/>
</dbReference>
<dbReference type="InterPro" id="IPR002577">
    <property type="entry name" value="HTH_HxlR"/>
</dbReference>
<dbReference type="SMART" id="SM00418">
    <property type="entry name" value="HTH_ARSR"/>
    <property type="match status" value="1"/>
</dbReference>
<keyword evidence="2" id="KW-0238">DNA-binding</keyword>
<dbReference type="Gene3D" id="1.10.10.10">
    <property type="entry name" value="Winged helix-like DNA-binding domain superfamily/Winged helix DNA-binding domain"/>
    <property type="match status" value="1"/>
</dbReference>
<dbReference type="InterPro" id="IPR036388">
    <property type="entry name" value="WH-like_DNA-bd_sf"/>
</dbReference>
<dbReference type="RefSeq" id="WP_188883645.1">
    <property type="nucleotide sequence ID" value="NZ_BMPF01000003.1"/>
</dbReference>
<keyword evidence="1" id="KW-0805">Transcription regulation</keyword>
<organism evidence="5 6">
    <name type="scientific">Halarchaeum grantii</name>
    <dbReference type="NCBI Taxonomy" id="1193105"/>
    <lineage>
        <taxon>Archaea</taxon>
        <taxon>Methanobacteriati</taxon>
        <taxon>Methanobacteriota</taxon>
        <taxon>Stenosarchaea group</taxon>
        <taxon>Halobacteria</taxon>
        <taxon>Halobacteriales</taxon>
        <taxon>Halobacteriaceae</taxon>
    </lineage>
</organism>
<dbReference type="PANTHER" id="PTHR33204">
    <property type="entry name" value="TRANSCRIPTIONAL REGULATOR, MARR FAMILY"/>
    <property type="match status" value="1"/>
</dbReference>
<dbReference type="Proteomes" id="UP000628840">
    <property type="component" value="Unassembled WGS sequence"/>
</dbReference>
<dbReference type="Pfam" id="PF01638">
    <property type="entry name" value="HxlR"/>
    <property type="match status" value="1"/>
</dbReference>
<sequence length="106" mass="12216">MVDRTDEDGPTRAIRWFAETVGSEWHLRILHALRDGEHRFSELERRTGSSPSTLSRVLDDLATTGLVERRVQERPIATYYRLTARGRALAPVFDAVETWADEYRDA</sequence>
<dbReference type="PROSITE" id="PS51118">
    <property type="entry name" value="HTH_HXLR"/>
    <property type="match status" value="1"/>
</dbReference>
<dbReference type="GO" id="GO:0003700">
    <property type="term" value="F:DNA-binding transcription factor activity"/>
    <property type="evidence" value="ECO:0007669"/>
    <property type="project" value="InterPro"/>
</dbReference>
<evidence type="ECO:0000256" key="1">
    <source>
        <dbReference type="ARBA" id="ARBA00023015"/>
    </source>
</evidence>
<name>A0A830FDT4_9EURY</name>
<protein>
    <recommendedName>
        <fullName evidence="4">HTH hxlR-type domain-containing protein</fullName>
    </recommendedName>
</protein>
<dbReference type="InterPro" id="IPR001845">
    <property type="entry name" value="HTH_ArsR_DNA-bd_dom"/>
</dbReference>
<gene>
    <name evidence="5" type="ORF">GCM10009037_20390</name>
</gene>
<dbReference type="CDD" id="cd00090">
    <property type="entry name" value="HTH_ARSR"/>
    <property type="match status" value="1"/>
</dbReference>
<evidence type="ECO:0000256" key="3">
    <source>
        <dbReference type="ARBA" id="ARBA00023163"/>
    </source>
</evidence>
<reference evidence="5 6" key="1">
    <citation type="journal article" date="2019" name="Int. J. Syst. Evol. Microbiol.">
        <title>The Global Catalogue of Microorganisms (GCM) 10K type strain sequencing project: providing services to taxonomists for standard genome sequencing and annotation.</title>
        <authorList>
            <consortium name="The Broad Institute Genomics Platform"/>
            <consortium name="The Broad Institute Genome Sequencing Center for Infectious Disease"/>
            <person name="Wu L."/>
            <person name="Ma J."/>
        </authorList>
    </citation>
    <scope>NUCLEOTIDE SEQUENCE [LARGE SCALE GENOMIC DNA]</scope>
    <source>
        <strain evidence="5 6">JCM 19585</strain>
    </source>
</reference>
<keyword evidence="3" id="KW-0804">Transcription</keyword>
<evidence type="ECO:0000259" key="4">
    <source>
        <dbReference type="PROSITE" id="PS51118"/>
    </source>
</evidence>